<feature type="compositionally biased region" description="Gly residues" evidence="10">
    <location>
        <begin position="142"/>
        <end position="154"/>
    </location>
</feature>
<comment type="similarity">
    <text evidence="2">Belongs to the MAPRE family.</text>
</comment>
<evidence type="ECO:0000256" key="9">
    <source>
        <dbReference type="PROSITE-ProRule" id="PRU00576"/>
    </source>
</evidence>
<dbReference type="FunFam" id="1.20.5.1430:FF:000001">
    <property type="entry name" value="microtubule-associated protein RP/EB family member 1"/>
    <property type="match status" value="1"/>
</dbReference>
<dbReference type="Proteomes" id="UP001432027">
    <property type="component" value="Unassembled WGS sequence"/>
</dbReference>
<proteinExistence type="inferred from homology"/>
<dbReference type="SUPFAM" id="SSF140612">
    <property type="entry name" value="EB1 dimerisation domain-like"/>
    <property type="match status" value="1"/>
</dbReference>
<comment type="caution">
    <text evidence="13">The sequence shown here is derived from an EMBL/GenBank/DDBJ whole genome shotgun (WGS) entry which is preliminary data.</text>
</comment>
<gene>
    <name evidence="13" type="ORF">PENTCL1PPCAC_2262</name>
</gene>
<evidence type="ECO:0000256" key="1">
    <source>
        <dbReference type="ARBA" id="ARBA00004245"/>
    </source>
</evidence>
<evidence type="ECO:0000313" key="14">
    <source>
        <dbReference type="Proteomes" id="UP001432027"/>
    </source>
</evidence>
<feature type="domain" description="Calponin-homology (CH)" evidence="11">
    <location>
        <begin position="18"/>
        <end position="120"/>
    </location>
</feature>
<keyword evidence="8" id="KW-0131">Cell cycle</keyword>
<keyword evidence="4" id="KW-0132">Cell division</keyword>
<comment type="subcellular location">
    <subcellularLocation>
        <location evidence="1">Cytoplasm</location>
        <location evidence="1">Cytoskeleton</location>
    </subcellularLocation>
</comment>
<evidence type="ECO:0000259" key="12">
    <source>
        <dbReference type="PROSITE" id="PS51230"/>
    </source>
</evidence>
<keyword evidence="14" id="KW-1185">Reference proteome</keyword>
<accession>A0AAV5SC60</accession>
<feature type="region of interest" description="Disordered" evidence="10">
    <location>
        <begin position="139"/>
        <end position="232"/>
    </location>
</feature>
<dbReference type="FunFam" id="1.10.418.10:FF:000072">
    <property type="entry name" value="microtubule-associated protein RP/EB family member 2 isoform X2"/>
    <property type="match status" value="1"/>
</dbReference>
<dbReference type="PROSITE" id="PS51230">
    <property type="entry name" value="EB1_C"/>
    <property type="match status" value="1"/>
</dbReference>
<evidence type="ECO:0000256" key="6">
    <source>
        <dbReference type="ARBA" id="ARBA00022776"/>
    </source>
</evidence>
<dbReference type="InterPro" id="IPR036133">
    <property type="entry name" value="EB1_C_sf"/>
</dbReference>
<dbReference type="InterPro" id="IPR027328">
    <property type="entry name" value="MAPRE"/>
</dbReference>
<organism evidence="13 14">
    <name type="scientific">Pristionchus entomophagus</name>
    <dbReference type="NCBI Taxonomy" id="358040"/>
    <lineage>
        <taxon>Eukaryota</taxon>
        <taxon>Metazoa</taxon>
        <taxon>Ecdysozoa</taxon>
        <taxon>Nematoda</taxon>
        <taxon>Chromadorea</taxon>
        <taxon>Rhabditida</taxon>
        <taxon>Rhabditina</taxon>
        <taxon>Diplogasteromorpha</taxon>
        <taxon>Diplogasteroidea</taxon>
        <taxon>Neodiplogasteridae</taxon>
        <taxon>Pristionchus</taxon>
    </lineage>
</organism>
<protein>
    <submittedName>
        <fullName evidence="13">Uncharacterized protein</fullName>
    </submittedName>
</protein>
<feature type="non-terminal residue" evidence="13">
    <location>
        <position position="1"/>
    </location>
</feature>
<sequence>RVVMAVVNVYATSSTTENLSRNEMLMWVNDCLQAQFSKIEELHTGAGYCQFTDFLFPGSIQLKKVKWNSRLELDWLSNWKIVQTCWKSLGIDKIVPVEKLIKGKFQDNFEFLQWFKKFFDANYDGHDYSPLEARFGENLPEGGKGVSMGGGGGASRMPMRSVNVPRPTAAPTRTSSNHSVSSTTAPPPSVKKPIAPTPKATPARPLGGGGGLMKPSASALKPASISNPTSNAADQEKIAALKGELEDTQRQLAESDQVVASLEKERDFYFSKLRQIEIVCQEVDETGQVPPIARFLEILYETEDGFAPPEEDEA</sequence>
<dbReference type="InterPro" id="IPR001715">
    <property type="entry name" value="CH_dom"/>
</dbReference>
<dbReference type="SUPFAM" id="SSF47576">
    <property type="entry name" value="Calponin-homology domain, CH-domain"/>
    <property type="match status" value="1"/>
</dbReference>
<keyword evidence="7" id="KW-0206">Cytoskeleton</keyword>
<dbReference type="EMBL" id="BTSX01000001">
    <property type="protein sequence ID" value="GMS80087.1"/>
    <property type="molecule type" value="Genomic_DNA"/>
</dbReference>
<dbReference type="InterPro" id="IPR004953">
    <property type="entry name" value="EB1_C"/>
</dbReference>
<evidence type="ECO:0000259" key="11">
    <source>
        <dbReference type="PROSITE" id="PS50021"/>
    </source>
</evidence>
<dbReference type="GO" id="GO:0051301">
    <property type="term" value="P:cell division"/>
    <property type="evidence" value="ECO:0007669"/>
    <property type="project" value="UniProtKB-KW"/>
</dbReference>
<evidence type="ECO:0000256" key="7">
    <source>
        <dbReference type="ARBA" id="ARBA00023212"/>
    </source>
</evidence>
<reference evidence="13" key="1">
    <citation type="submission" date="2023-10" db="EMBL/GenBank/DDBJ databases">
        <title>Genome assembly of Pristionchus species.</title>
        <authorList>
            <person name="Yoshida K."/>
            <person name="Sommer R.J."/>
        </authorList>
    </citation>
    <scope>NUCLEOTIDE SEQUENCE</scope>
    <source>
        <strain evidence="13">RS0144</strain>
    </source>
</reference>
<feature type="compositionally biased region" description="Low complexity" evidence="10">
    <location>
        <begin position="191"/>
        <end position="205"/>
    </location>
</feature>
<name>A0AAV5SC60_9BILA</name>
<dbReference type="PANTHER" id="PTHR10623">
    <property type="entry name" value="MICROTUBULE-ASSOCIATED PROTEIN RP/EB FAMILY MEMBER"/>
    <property type="match status" value="1"/>
</dbReference>
<evidence type="ECO:0000256" key="4">
    <source>
        <dbReference type="ARBA" id="ARBA00022618"/>
    </source>
</evidence>
<dbReference type="GO" id="GO:0005874">
    <property type="term" value="C:microtubule"/>
    <property type="evidence" value="ECO:0007669"/>
    <property type="project" value="UniProtKB-KW"/>
</dbReference>
<evidence type="ECO:0000256" key="8">
    <source>
        <dbReference type="ARBA" id="ARBA00023306"/>
    </source>
</evidence>
<dbReference type="Pfam" id="PF00307">
    <property type="entry name" value="CH"/>
    <property type="match status" value="1"/>
</dbReference>
<evidence type="ECO:0000256" key="3">
    <source>
        <dbReference type="ARBA" id="ARBA00022490"/>
    </source>
</evidence>
<keyword evidence="6" id="KW-0498">Mitosis</keyword>
<dbReference type="Pfam" id="PF03271">
    <property type="entry name" value="EB1"/>
    <property type="match status" value="1"/>
</dbReference>
<dbReference type="AlphaFoldDB" id="A0AAV5SC60"/>
<dbReference type="PROSITE" id="PS50021">
    <property type="entry name" value="CH"/>
    <property type="match status" value="1"/>
</dbReference>
<dbReference type="Gene3D" id="1.20.5.1430">
    <property type="match status" value="1"/>
</dbReference>
<feature type="domain" description="EB1 C-terminal" evidence="12">
    <location>
        <begin position="237"/>
        <end position="308"/>
    </location>
</feature>
<evidence type="ECO:0000256" key="10">
    <source>
        <dbReference type="SAM" id="MobiDB-lite"/>
    </source>
</evidence>
<keyword evidence="3" id="KW-0963">Cytoplasm</keyword>
<evidence type="ECO:0000256" key="5">
    <source>
        <dbReference type="ARBA" id="ARBA00022701"/>
    </source>
</evidence>
<keyword evidence="5 9" id="KW-0493">Microtubule</keyword>
<evidence type="ECO:0000313" key="13">
    <source>
        <dbReference type="EMBL" id="GMS80087.1"/>
    </source>
</evidence>
<dbReference type="GO" id="GO:0008017">
    <property type="term" value="F:microtubule binding"/>
    <property type="evidence" value="ECO:0007669"/>
    <property type="project" value="InterPro"/>
</dbReference>
<dbReference type="InterPro" id="IPR036872">
    <property type="entry name" value="CH_dom_sf"/>
</dbReference>
<dbReference type="Gene3D" id="1.10.418.10">
    <property type="entry name" value="Calponin-like domain"/>
    <property type="match status" value="1"/>
</dbReference>
<evidence type="ECO:0000256" key="2">
    <source>
        <dbReference type="ARBA" id="ARBA00010729"/>
    </source>
</evidence>